<comment type="cofactor">
    <cofactor evidence="1">
        <name>FAD</name>
        <dbReference type="ChEBI" id="CHEBI:57692"/>
    </cofactor>
</comment>
<evidence type="ECO:0000256" key="1">
    <source>
        <dbReference type="ARBA" id="ARBA00001974"/>
    </source>
</evidence>
<organism evidence="6 7">
    <name type="scientific">Claveliimonas bilis</name>
    <dbReference type="NCBI Taxonomy" id="3028070"/>
    <lineage>
        <taxon>Bacteria</taxon>
        <taxon>Bacillati</taxon>
        <taxon>Bacillota</taxon>
        <taxon>Clostridia</taxon>
        <taxon>Lachnospirales</taxon>
        <taxon>Lachnospiraceae</taxon>
        <taxon>Claveliimonas</taxon>
    </lineage>
</organism>
<accession>A0ABM8I8H1</accession>
<sequence length="409" mass="44422">MRRTVVIGGGASGLVASIAAAGKGADVTLVEQKELVGKKILSTGNGRCNLTNLAMSPEYYRGGNPDTVEKVLHTFGTEDTVRFFRKLGIITKARGTYLYPKNDQASSVREALALGIARLQVETYLQTKVEKVSFSKGKFDIYTRKNGEEQRFEADRLILAAGGKASPGLGSDGSGYQLAKSLGHTITPVFPALVQLTSDDPAFRKLAGVRSDAKIVLMSDGAAVCADQGEIQFTDYGLSGIPVFQVSRFAAEGLREGKPVSVILDFLPEMQETEICALFREKQKDWSDNTAEEFLRGIFHRKLVNVLLTRAHIRWSQKVENFSEEDFAGLACLCKKFEVKITGTRSFDQAQVCAGGVSLEEIDPLTMESLKCPGLYITGELLDVDGMCGGYNLQWAWATGYIAGEAAAL</sequence>
<name>A0ABM8I8H1_9FIRM</name>
<dbReference type="SUPFAM" id="SSF51905">
    <property type="entry name" value="FAD/NAD(P)-binding domain"/>
    <property type="match status" value="1"/>
</dbReference>
<dbReference type="RefSeq" id="WP_230106165.1">
    <property type="nucleotide sequence ID" value="NZ_AP024845.1"/>
</dbReference>
<keyword evidence="3" id="KW-0274">FAD</keyword>
<dbReference type="Gene3D" id="1.10.8.260">
    <property type="entry name" value="HI0933 insert domain-like"/>
    <property type="match status" value="1"/>
</dbReference>
<dbReference type="InterPro" id="IPR004792">
    <property type="entry name" value="BaiN-like"/>
</dbReference>
<keyword evidence="2" id="KW-0285">Flavoprotein</keyword>
<dbReference type="NCBIfam" id="TIGR00275">
    <property type="entry name" value="aminoacetone oxidase family FAD-binding enzyme"/>
    <property type="match status" value="1"/>
</dbReference>
<dbReference type="InterPro" id="IPR023166">
    <property type="entry name" value="BaiN-like_dom_sf"/>
</dbReference>
<evidence type="ECO:0000259" key="5">
    <source>
        <dbReference type="Pfam" id="PF22780"/>
    </source>
</evidence>
<evidence type="ECO:0000313" key="6">
    <source>
        <dbReference type="EMBL" id="BDZ77538.1"/>
    </source>
</evidence>
<feature type="domain" description="RsdA/BaiN/AoA(So)-like Rossmann fold-like" evidence="4">
    <location>
        <begin position="3"/>
        <end position="405"/>
    </location>
</feature>
<dbReference type="PANTHER" id="PTHR42887">
    <property type="entry name" value="OS12G0638800 PROTEIN"/>
    <property type="match status" value="1"/>
</dbReference>
<gene>
    <name evidence="6" type="ORF">Lac1_17210</name>
</gene>
<protein>
    <submittedName>
        <fullName evidence="6">Aminoacetone oxidase family FAD-binding enzyme</fullName>
    </submittedName>
</protein>
<dbReference type="Pfam" id="PF22780">
    <property type="entry name" value="HI0933_like_1st"/>
    <property type="match status" value="1"/>
</dbReference>
<reference evidence="7" key="1">
    <citation type="journal article" date="2023" name="Int. J. Syst. Evol. Microbiol.">
        <title>Claveliimonas bilis gen. nov., sp. nov., deoxycholic acid-producing bacteria isolated from human faeces, and reclassification of Sellimonas monacensis Zenner et al. 2021 as Claveliimonas monacensis comb. nov.</title>
        <authorList>
            <person name="Hisatomi A."/>
            <person name="Kastawa N.W.E.P.G."/>
            <person name="Song I."/>
            <person name="Ohkuma M."/>
            <person name="Fukiya S."/>
            <person name="Sakamoto M."/>
        </authorList>
    </citation>
    <scope>NUCLEOTIDE SEQUENCE [LARGE SCALE GENOMIC DNA]</scope>
    <source>
        <strain evidence="7">12BBH14</strain>
    </source>
</reference>
<dbReference type="PRINTS" id="PR00411">
    <property type="entry name" value="PNDRDTASEI"/>
</dbReference>
<proteinExistence type="predicted"/>
<evidence type="ECO:0000256" key="3">
    <source>
        <dbReference type="ARBA" id="ARBA00022827"/>
    </source>
</evidence>
<evidence type="ECO:0000256" key="2">
    <source>
        <dbReference type="ARBA" id="ARBA00022630"/>
    </source>
</evidence>
<dbReference type="SUPFAM" id="SSF160996">
    <property type="entry name" value="HI0933 insert domain-like"/>
    <property type="match status" value="1"/>
</dbReference>
<evidence type="ECO:0000259" key="4">
    <source>
        <dbReference type="Pfam" id="PF03486"/>
    </source>
</evidence>
<dbReference type="InterPro" id="IPR055178">
    <property type="entry name" value="RsdA/BaiN/AoA(So)-like_dom"/>
</dbReference>
<dbReference type="InterPro" id="IPR057661">
    <property type="entry name" value="RsdA/BaiN/AoA(So)_Rossmann"/>
</dbReference>
<dbReference type="Pfam" id="PF03486">
    <property type="entry name" value="HI0933_like"/>
    <property type="match status" value="1"/>
</dbReference>
<feature type="domain" description="RsdA/BaiN/AoA(So)-like insert" evidence="5">
    <location>
        <begin position="191"/>
        <end position="352"/>
    </location>
</feature>
<dbReference type="Gene3D" id="3.50.50.60">
    <property type="entry name" value="FAD/NAD(P)-binding domain"/>
    <property type="match status" value="1"/>
</dbReference>
<dbReference type="PANTHER" id="PTHR42887:SF2">
    <property type="entry name" value="OS12G0638800 PROTEIN"/>
    <property type="match status" value="1"/>
</dbReference>
<dbReference type="Proteomes" id="UP001305815">
    <property type="component" value="Chromosome"/>
</dbReference>
<evidence type="ECO:0000313" key="7">
    <source>
        <dbReference type="Proteomes" id="UP001305815"/>
    </source>
</evidence>
<dbReference type="InterPro" id="IPR036188">
    <property type="entry name" value="FAD/NAD-bd_sf"/>
</dbReference>
<dbReference type="EMBL" id="AP027742">
    <property type="protein sequence ID" value="BDZ77538.1"/>
    <property type="molecule type" value="Genomic_DNA"/>
</dbReference>
<dbReference type="Gene3D" id="2.40.30.10">
    <property type="entry name" value="Translation factors"/>
    <property type="match status" value="1"/>
</dbReference>
<keyword evidence="7" id="KW-1185">Reference proteome</keyword>